<sequence>MWLWALFGMPLTNFLHLAGLKTENIKPFSAPQTLRKGKRYLQRESLRNAGLVWIGGGKVPVQSRYRQIVLLMHDIEQGDDLPSSGMRMAEELGIFFSEDVVRFRMDGCSEGEGDSGD</sequence>
<protein>
    <submittedName>
        <fullName evidence="2">Uncharacterized protein</fullName>
    </submittedName>
</protein>
<keyword evidence="3" id="KW-1185">Reference proteome</keyword>
<keyword evidence="1" id="KW-0732">Signal</keyword>
<proteinExistence type="predicted"/>
<dbReference type="Proteomes" id="UP000887013">
    <property type="component" value="Unassembled WGS sequence"/>
</dbReference>
<dbReference type="AlphaFoldDB" id="A0A8X6N069"/>
<organism evidence="2 3">
    <name type="scientific">Nephila pilipes</name>
    <name type="common">Giant wood spider</name>
    <name type="synonym">Nephila maculata</name>
    <dbReference type="NCBI Taxonomy" id="299642"/>
    <lineage>
        <taxon>Eukaryota</taxon>
        <taxon>Metazoa</taxon>
        <taxon>Ecdysozoa</taxon>
        <taxon>Arthropoda</taxon>
        <taxon>Chelicerata</taxon>
        <taxon>Arachnida</taxon>
        <taxon>Araneae</taxon>
        <taxon>Araneomorphae</taxon>
        <taxon>Entelegynae</taxon>
        <taxon>Araneoidea</taxon>
        <taxon>Nephilidae</taxon>
        <taxon>Nephila</taxon>
    </lineage>
</organism>
<evidence type="ECO:0000313" key="2">
    <source>
        <dbReference type="EMBL" id="GFS86787.1"/>
    </source>
</evidence>
<evidence type="ECO:0000313" key="3">
    <source>
        <dbReference type="Proteomes" id="UP000887013"/>
    </source>
</evidence>
<dbReference type="OrthoDB" id="6420083at2759"/>
<feature type="chain" id="PRO_5036464822" evidence="1">
    <location>
        <begin position="20"/>
        <end position="117"/>
    </location>
</feature>
<evidence type="ECO:0000256" key="1">
    <source>
        <dbReference type="SAM" id="SignalP"/>
    </source>
</evidence>
<feature type="signal peptide" evidence="1">
    <location>
        <begin position="1"/>
        <end position="19"/>
    </location>
</feature>
<name>A0A8X6N069_NEPPI</name>
<reference evidence="2" key="1">
    <citation type="submission" date="2020-08" db="EMBL/GenBank/DDBJ databases">
        <title>Multicomponent nature underlies the extraordinary mechanical properties of spider dragline silk.</title>
        <authorList>
            <person name="Kono N."/>
            <person name="Nakamura H."/>
            <person name="Mori M."/>
            <person name="Yoshida Y."/>
            <person name="Ohtoshi R."/>
            <person name="Malay A.D."/>
            <person name="Moran D.A.P."/>
            <person name="Tomita M."/>
            <person name="Numata K."/>
            <person name="Arakawa K."/>
        </authorList>
    </citation>
    <scope>NUCLEOTIDE SEQUENCE</scope>
</reference>
<accession>A0A8X6N069</accession>
<gene>
    <name evidence="2" type="ORF">NPIL_140711</name>
</gene>
<comment type="caution">
    <text evidence="2">The sequence shown here is derived from an EMBL/GenBank/DDBJ whole genome shotgun (WGS) entry which is preliminary data.</text>
</comment>
<dbReference type="EMBL" id="BMAW01098819">
    <property type="protein sequence ID" value="GFS86787.1"/>
    <property type="molecule type" value="Genomic_DNA"/>
</dbReference>